<dbReference type="InParanoid" id="K1QP50"/>
<dbReference type="EMBL" id="JH816164">
    <property type="protein sequence ID" value="EKC35668.1"/>
    <property type="molecule type" value="Genomic_DNA"/>
</dbReference>
<dbReference type="HOGENOM" id="CLU_1090900_0_0_1"/>
<evidence type="ECO:0000313" key="1">
    <source>
        <dbReference type="EMBL" id="EKC35668.1"/>
    </source>
</evidence>
<dbReference type="AlphaFoldDB" id="K1QP50"/>
<reference evidence="1" key="1">
    <citation type="journal article" date="2012" name="Nature">
        <title>The oyster genome reveals stress adaptation and complexity of shell formation.</title>
        <authorList>
            <person name="Zhang G."/>
            <person name="Fang X."/>
            <person name="Guo X."/>
            <person name="Li L."/>
            <person name="Luo R."/>
            <person name="Xu F."/>
            <person name="Yang P."/>
            <person name="Zhang L."/>
            <person name="Wang X."/>
            <person name="Qi H."/>
            <person name="Xiong Z."/>
            <person name="Que H."/>
            <person name="Xie Y."/>
            <person name="Holland P.W."/>
            <person name="Paps J."/>
            <person name="Zhu Y."/>
            <person name="Wu F."/>
            <person name="Chen Y."/>
            <person name="Wang J."/>
            <person name="Peng C."/>
            <person name="Meng J."/>
            <person name="Yang L."/>
            <person name="Liu J."/>
            <person name="Wen B."/>
            <person name="Zhang N."/>
            <person name="Huang Z."/>
            <person name="Zhu Q."/>
            <person name="Feng Y."/>
            <person name="Mount A."/>
            <person name="Hedgecock D."/>
            <person name="Xu Z."/>
            <person name="Liu Y."/>
            <person name="Domazet-Loso T."/>
            <person name="Du Y."/>
            <person name="Sun X."/>
            <person name="Zhang S."/>
            <person name="Liu B."/>
            <person name="Cheng P."/>
            <person name="Jiang X."/>
            <person name="Li J."/>
            <person name="Fan D."/>
            <person name="Wang W."/>
            <person name="Fu W."/>
            <person name="Wang T."/>
            <person name="Wang B."/>
            <person name="Zhang J."/>
            <person name="Peng Z."/>
            <person name="Li Y."/>
            <person name="Li N."/>
            <person name="Wang J."/>
            <person name="Chen M."/>
            <person name="He Y."/>
            <person name="Tan F."/>
            <person name="Song X."/>
            <person name="Zheng Q."/>
            <person name="Huang R."/>
            <person name="Yang H."/>
            <person name="Du X."/>
            <person name="Chen L."/>
            <person name="Yang M."/>
            <person name="Gaffney P.M."/>
            <person name="Wang S."/>
            <person name="Luo L."/>
            <person name="She Z."/>
            <person name="Ming Y."/>
            <person name="Huang W."/>
            <person name="Zhang S."/>
            <person name="Huang B."/>
            <person name="Zhang Y."/>
            <person name="Qu T."/>
            <person name="Ni P."/>
            <person name="Miao G."/>
            <person name="Wang J."/>
            <person name="Wang Q."/>
            <person name="Steinberg C.E."/>
            <person name="Wang H."/>
            <person name="Li N."/>
            <person name="Qian L."/>
            <person name="Zhang G."/>
            <person name="Li Y."/>
            <person name="Yang H."/>
            <person name="Liu X."/>
            <person name="Wang J."/>
            <person name="Yin Y."/>
            <person name="Wang J."/>
        </authorList>
    </citation>
    <scope>NUCLEOTIDE SEQUENCE [LARGE SCALE GENOMIC DNA]</scope>
    <source>
        <strain evidence="1">05x7-T-G4-1.051#20</strain>
    </source>
</reference>
<organism evidence="1">
    <name type="scientific">Magallana gigas</name>
    <name type="common">Pacific oyster</name>
    <name type="synonym">Crassostrea gigas</name>
    <dbReference type="NCBI Taxonomy" id="29159"/>
    <lineage>
        <taxon>Eukaryota</taxon>
        <taxon>Metazoa</taxon>
        <taxon>Spiralia</taxon>
        <taxon>Lophotrochozoa</taxon>
        <taxon>Mollusca</taxon>
        <taxon>Bivalvia</taxon>
        <taxon>Autobranchia</taxon>
        <taxon>Pteriomorphia</taxon>
        <taxon>Ostreida</taxon>
        <taxon>Ostreoidea</taxon>
        <taxon>Ostreidae</taxon>
        <taxon>Magallana</taxon>
    </lineage>
</organism>
<accession>K1QP50</accession>
<name>K1QP50_MAGGI</name>
<gene>
    <name evidence="1" type="ORF">CGI_10009393</name>
</gene>
<protein>
    <submittedName>
        <fullName evidence="1">Uncharacterized protein</fullName>
    </submittedName>
</protein>
<proteinExistence type="predicted"/>
<sequence length="255" mass="28352">MSISLDDVQPGRSAMEYVKRHGKNKQFFNAFNLNNGLTSLNCETAGKDHFLQALTEFSTKLYDTNHILSAAYCVEKKAIENGVNCETAGKDYFLQGGTEFFNGTHITRAAYCAMKKDARAGINCTQFGENYVLQGGLGKQRASCCEKKGIILTNCTIQPRIFSHDKDIDVIIKSAADPKSFEIELCTPKYISSTTPTPTPTNLPPPPPMALAIKTLTCSSIRNLWLRFSIHACNVHLYHKTHNPFKFGEVRTCNN</sequence>